<dbReference type="EMBL" id="AMZH03000518">
    <property type="protein sequence ID" value="RRT83309.1"/>
    <property type="molecule type" value="Genomic_DNA"/>
</dbReference>
<reference evidence="3 4" key="1">
    <citation type="journal article" date="2014" name="Agronomy (Basel)">
        <title>A Draft Genome Sequence for Ensete ventricosum, the Drought-Tolerant Tree Against Hunger.</title>
        <authorList>
            <person name="Harrison J."/>
            <person name="Moore K.A."/>
            <person name="Paszkiewicz K."/>
            <person name="Jones T."/>
            <person name="Grant M."/>
            <person name="Ambacheew D."/>
            <person name="Muzemil S."/>
            <person name="Studholme D.J."/>
        </authorList>
    </citation>
    <scope>NUCLEOTIDE SEQUENCE [LARGE SCALE GENOMIC DNA]</scope>
</reference>
<accession>A0A427B499</accession>
<dbReference type="PANTHER" id="PTHR11909">
    <property type="entry name" value="CASEIN KINASE-RELATED"/>
    <property type="match status" value="1"/>
</dbReference>
<name>A0A427B499_ENSVE</name>
<sequence>MPELRSGVRRGRAQATPAVQAERPNKRRRRAARNQQPVHENPPVTRSAKPQDEIRLVEGGGEVGGVVGEVNLEGVGERRMGEYDGGARSADKLLPRGEEEGSTAPLPEKVGSSPVYKIERKLGKGGFGQVYVGRRVSATNANDRITGSGAVEVVHAHLGRTASRRDDLESLAYTLIFLLRGRLPWQGYQISDPLTLMELKRYC</sequence>
<feature type="region of interest" description="Disordered" evidence="2">
    <location>
        <begin position="81"/>
        <end position="111"/>
    </location>
</feature>
<comment type="caution">
    <text evidence="3">The sequence shown here is derived from an EMBL/GenBank/DDBJ whole genome shotgun (WGS) entry which is preliminary data.</text>
</comment>
<comment type="similarity">
    <text evidence="1">Belongs to the protein kinase superfamily. CK1 Ser/Thr protein kinase family. Casein kinase I subfamily.</text>
</comment>
<evidence type="ECO:0000256" key="2">
    <source>
        <dbReference type="SAM" id="MobiDB-lite"/>
    </source>
</evidence>
<dbReference type="Proteomes" id="UP000287651">
    <property type="component" value="Unassembled WGS sequence"/>
</dbReference>
<proteinExistence type="inferred from homology"/>
<feature type="region of interest" description="Disordered" evidence="2">
    <location>
        <begin position="1"/>
        <end position="60"/>
    </location>
</feature>
<evidence type="ECO:0000313" key="4">
    <source>
        <dbReference type="Proteomes" id="UP000287651"/>
    </source>
</evidence>
<protein>
    <submittedName>
        <fullName evidence="3">Uncharacterized protein</fullName>
    </submittedName>
</protein>
<dbReference type="InterPro" id="IPR011009">
    <property type="entry name" value="Kinase-like_dom_sf"/>
</dbReference>
<organism evidence="3 4">
    <name type="scientific">Ensete ventricosum</name>
    <name type="common">Abyssinian banana</name>
    <name type="synonym">Musa ensete</name>
    <dbReference type="NCBI Taxonomy" id="4639"/>
    <lineage>
        <taxon>Eukaryota</taxon>
        <taxon>Viridiplantae</taxon>
        <taxon>Streptophyta</taxon>
        <taxon>Embryophyta</taxon>
        <taxon>Tracheophyta</taxon>
        <taxon>Spermatophyta</taxon>
        <taxon>Magnoliopsida</taxon>
        <taxon>Liliopsida</taxon>
        <taxon>Zingiberales</taxon>
        <taxon>Musaceae</taxon>
        <taxon>Ensete</taxon>
    </lineage>
</organism>
<dbReference type="AlphaFoldDB" id="A0A427B499"/>
<evidence type="ECO:0000313" key="3">
    <source>
        <dbReference type="EMBL" id="RRT83309.1"/>
    </source>
</evidence>
<gene>
    <name evidence="3" type="ORF">B296_00005034</name>
</gene>
<feature type="compositionally biased region" description="Basic and acidic residues" evidence="2">
    <location>
        <begin position="89"/>
        <end position="99"/>
    </location>
</feature>
<evidence type="ECO:0000256" key="1">
    <source>
        <dbReference type="ARBA" id="ARBA00005926"/>
    </source>
</evidence>
<dbReference type="Gene3D" id="1.10.510.10">
    <property type="entry name" value="Transferase(Phosphotransferase) domain 1"/>
    <property type="match status" value="1"/>
</dbReference>
<dbReference type="SUPFAM" id="SSF56112">
    <property type="entry name" value="Protein kinase-like (PK-like)"/>
    <property type="match status" value="1"/>
</dbReference>
<dbReference type="InterPro" id="IPR050235">
    <property type="entry name" value="CK1_Ser-Thr_kinase"/>
</dbReference>